<keyword evidence="10" id="KW-0460">Magnesium</keyword>
<feature type="compositionally biased region" description="Polar residues" evidence="17">
    <location>
        <begin position="280"/>
        <end position="300"/>
    </location>
</feature>
<dbReference type="InterPro" id="IPR021109">
    <property type="entry name" value="Peptidase_aspartic_dom_sf"/>
</dbReference>
<dbReference type="EMBL" id="CM004389">
    <property type="protein sequence ID" value="OAY54867.1"/>
    <property type="molecule type" value="Genomic_DNA"/>
</dbReference>
<name>A0A2C9W6D4_MANES</name>
<evidence type="ECO:0000256" key="5">
    <source>
        <dbReference type="ARBA" id="ARBA00022722"/>
    </source>
</evidence>
<keyword evidence="2" id="KW-0645">Protease</keyword>
<dbReference type="FunFam" id="3.30.70.270:FF:000020">
    <property type="entry name" value="Transposon Tf2-6 polyprotein-like Protein"/>
    <property type="match status" value="1"/>
</dbReference>
<keyword evidence="13" id="KW-0239">DNA-directed DNA polymerase</keyword>
<dbReference type="InterPro" id="IPR056924">
    <property type="entry name" value="SH3_Tf2-1"/>
</dbReference>
<dbReference type="Gene3D" id="4.10.60.10">
    <property type="entry name" value="Zinc finger, CCHC-type"/>
    <property type="match status" value="1"/>
</dbReference>
<dbReference type="GO" id="GO:0003887">
    <property type="term" value="F:DNA-directed DNA polymerase activity"/>
    <property type="evidence" value="ECO:0007669"/>
    <property type="project" value="UniProtKB-KW"/>
</dbReference>
<evidence type="ECO:0000256" key="10">
    <source>
        <dbReference type="ARBA" id="ARBA00022842"/>
    </source>
</evidence>
<sequence length="1367" mass="153853">MEVDQSVDESMGMGRSEEGVGESQGGTQASGSGYPPHDPPFPQGPGYPMGGTSEYSSFAPYPTYMPYMPYPPFYPLYPMYPPSPIHPSTAYSEPSDTVPPPPPPEPVVPVVQAPQPSTSGRSRVKMTENLKLDAPKFNMGDDPFEYLRTVKMITDELGADDSRAIEMAGFPLKCKKAREWFKNYVDPRIDSMSWGEFANEFAGWAFPDSSREMKFLDLLQYVGQAYDTDQKKARRYTMRLHSRYASLILPAEKESFHSIVDVARKMEASAIIQGTVKPSKAQSSGSKLDPSSQSAATSGNKRWARAKGTKNKFWSKIKSGLGIGSGSSSSTDSPVCGRCGRPHKGACRVGSSACYRCGQEGHFARECPQATFVAPSQQMSSGSSRGGGPVAPARIFTVTQEEANTSNTVVSGNLNLGCSDVYALMDPGASHSFIASRAVERLGLMISKLECPLWVSGPKCDPSVAVSVCRFRPVFIEGRCLPADLVVLDLTDFDVILGMDWLYAYSATLDCRDKVVSLRDQDGSECVFRGDRRGTPRAHVRELESQVREPASIPVVREFPDVFPDELPGLPPGRELEFEIELLPGTRPISIPPYRMAPAELKDLKEQLQELVDKGFIRPNTSPWGAPVLFVRKKDSSLRLCIDYRQLNKVTTKNKYPLPRIDDLFDQLAGAGCFSKIDLRFGYHQLRVREADVPKTAFRTIYGHYEFLVMSFRLTNAPAAFMDLMNRAFMYCRDAEEHAQHLRIVLQTLREHGLYAKFSKCEFWLRSIAFLGHVVSAEGIEVDPKKIEAVTKWPRPTSVTEIKSFLGLAGYYRRFVQNFSKIAAPMTKLTKKNQRFEWSDQCEESFEELKRRLTSAPVLALPVSNEDFTVFCDVSRVGLGCVLMQNDRVIAYASRQLKKHELNYPTHDLEMAAVIFALKMWRHYFYGVKCEIFTDHKSLQYILSQRELNLRQRRWVELLSDYDCKIQYHPGKANVVADALSRKSLGSLSHIATERRPVVMEFYKVINEGLQLELSGTGALIAQMRVIPVFLEQVAQEQHEDPELMKIARTFQSGTSVECRFDSKGILRYGNRLCVPDDISLKGDIMREAHNARYSVHPGATKMYRDLKRVYWWPAMKKEVAQFVSACEVCQKVKLEHQKPAGMLNPLSIPEWKWENIVMDFVVGLPAVFNRLDSIWVIVDRLMKSAHFIPVRSNYSVDKLAQVYLEEIVRLHGVPVSIVADRGPHAMGTRLDFSTAFHPQTDGQSERTIQTIEDMLRMCVLDFGGMAPYEALYGRKCRSPVCSEEVGEKALAGPELLEITSRTVPIIRERIRIAQSRQKSYANIRRKQIEFQEGELVLLKVSPMKGVVRFGKKGKLAPRYIGPFEIL</sequence>
<evidence type="ECO:0000256" key="3">
    <source>
        <dbReference type="ARBA" id="ARBA00022679"/>
    </source>
</evidence>
<dbReference type="InterPro" id="IPR036875">
    <property type="entry name" value="Znf_CCHC_sf"/>
</dbReference>
<keyword evidence="5" id="KW-0540">Nuclease</keyword>
<dbReference type="InterPro" id="IPR050951">
    <property type="entry name" value="Retrovirus_Pol_polyprotein"/>
</dbReference>
<keyword evidence="16" id="KW-0862">Zinc</keyword>
<dbReference type="GO" id="GO:0004190">
    <property type="term" value="F:aspartic-type endopeptidase activity"/>
    <property type="evidence" value="ECO:0007669"/>
    <property type="project" value="UniProtKB-KW"/>
</dbReference>
<keyword evidence="9" id="KW-0378">Hydrolase</keyword>
<keyword evidence="3" id="KW-0808">Transferase</keyword>
<keyword evidence="4" id="KW-0548">Nucleotidyltransferase</keyword>
<keyword evidence="8" id="KW-0255">Endonuclease</keyword>
<dbReference type="Pfam" id="PF24626">
    <property type="entry name" value="SH3_Tf2-1"/>
    <property type="match status" value="1"/>
</dbReference>
<dbReference type="SMART" id="SM00343">
    <property type="entry name" value="ZnF_C2HC"/>
    <property type="match status" value="1"/>
</dbReference>
<evidence type="ECO:0000256" key="8">
    <source>
        <dbReference type="ARBA" id="ARBA00022759"/>
    </source>
</evidence>
<evidence type="ECO:0000256" key="6">
    <source>
        <dbReference type="ARBA" id="ARBA00022723"/>
    </source>
</evidence>
<dbReference type="Pfam" id="PF17921">
    <property type="entry name" value="Integrase_H2C2"/>
    <property type="match status" value="1"/>
</dbReference>
<evidence type="ECO:0000256" key="1">
    <source>
        <dbReference type="ARBA" id="ARBA00012493"/>
    </source>
</evidence>
<evidence type="ECO:0000256" key="9">
    <source>
        <dbReference type="ARBA" id="ARBA00022801"/>
    </source>
</evidence>
<dbReference type="Pfam" id="PF08284">
    <property type="entry name" value="RVP_2"/>
    <property type="match status" value="1"/>
</dbReference>
<gene>
    <name evidence="19" type="ORF">MANES_03G108300</name>
</gene>
<dbReference type="InterPro" id="IPR041588">
    <property type="entry name" value="Integrase_H2C2"/>
</dbReference>
<evidence type="ECO:0000259" key="18">
    <source>
        <dbReference type="PROSITE" id="PS50158"/>
    </source>
</evidence>
<dbReference type="Gene3D" id="2.40.70.10">
    <property type="entry name" value="Acid Proteases"/>
    <property type="match status" value="1"/>
</dbReference>
<dbReference type="InterPro" id="IPR041373">
    <property type="entry name" value="RT_RNaseH"/>
</dbReference>
<feature type="compositionally biased region" description="Pro residues" evidence="17">
    <location>
        <begin position="97"/>
        <end position="107"/>
    </location>
</feature>
<evidence type="ECO:0000256" key="13">
    <source>
        <dbReference type="ARBA" id="ARBA00022932"/>
    </source>
</evidence>
<evidence type="ECO:0000256" key="2">
    <source>
        <dbReference type="ARBA" id="ARBA00022670"/>
    </source>
</evidence>
<dbReference type="PANTHER" id="PTHR37984">
    <property type="entry name" value="PROTEIN CBG26694"/>
    <property type="match status" value="1"/>
</dbReference>
<dbReference type="InterPro" id="IPR036397">
    <property type="entry name" value="RNaseH_sf"/>
</dbReference>
<dbReference type="InterPro" id="IPR000477">
    <property type="entry name" value="RT_dom"/>
</dbReference>
<dbReference type="Gene3D" id="1.10.340.70">
    <property type="match status" value="1"/>
</dbReference>
<dbReference type="GO" id="GO:0004519">
    <property type="term" value="F:endonuclease activity"/>
    <property type="evidence" value="ECO:0007669"/>
    <property type="project" value="UniProtKB-KW"/>
</dbReference>
<feature type="region of interest" description="Disordered" evidence="17">
    <location>
        <begin position="88"/>
        <end position="122"/>
    </location>
</feature>
<feature type="region of interest" description="Disordered" evidence="17">
    <location>
        <begin position="275"/>
        <end position="308"/>
    </location>
</feature>
<protein>
    <recommendedName>
        <fullName evidence="1">RNA-directed DNA polymerase</fullName>
        <ecNumber evidence="1">2.7.7.49</ecNumber>
    </recommendedName>
</protein>
<dbReference type="Pfam" id="PF17917">
    <property type="entry name" value="RT_RNaseH"/>
    <property type="match status" value="1"/>
</dbReference>
<dbReference type="InterPro" id="IPR001878">
    <property type="entry name" value="Znf_CCHC"/>
</dbReference>
<dbReference type="Pfam" id="PF00098">
    <property type="entry name" value="zf-CCHC"/>
    <property type="match status" value="1"/>
</dbReference>
<evidence type="ECO:0000256" key="14">
    <source>
        <dbReference type="ARBA" id="ARBA00023125"/>
    </source>
</evidence>
<evidence type="ECO:0000313" key="19">
    <source>
        <dbReference type="EMBL" id="OAY54867.1"/>
    </source>
</evidence>
<dbReference type="Gene3D" id="3.30.420.10">
    <property type="entry name" value="Ribonuclease H-like superfamily/Ribonuclease H"/>
    <property type="match status" value="1"/>
</dbReference>
<reference evidence="19" key="1">
    <citation type="submission" date="2016-02" db="EMBL/GenBank/DDBJ databases">
        <title>WGS assembly of Manihot esculenta.</title>
        <authorList>
            <person name="Bredeson J.V."/>
            <person name="Prochnik S.E."/>
            <person name="Lyons J.B."/>
            <person name="Schmutz J."/>
            <person name="Grimwood J."/>
            <person name="Vrebalov J."/>
            <person name="Bart R.S."/>
            <person name="Amuge T."/>
            <person name="Ferguson M.E."/>
            <person name="Green R."/>
            <person name="Putnam N."/>
            <person name="Stites J."/>
            <person name="Rounsley S."/>
            <person name="Rokhsar D.S."/>
        </authorList>
    </citation>
    <scope>NUCLEOTIDE SEQUENCE [LARGE SCALE GENOMIC DNA]</scope>
    <source>
        <tissue evidence="19">Leaf</tissue>
    </source>
</reference>
<keyword evidence="14" id="KW-0238">DNA-binding</keyword>
<dbReference type="GO" id="GO:0015074">
    <property type="term" value="P:DNA integration"/>
    <property type="evidence" value="ECO:0007669"/>
    <property type="project" value="UniProtKB-KW"/>
</dbReference>
<dbReference type="PROSITE" id="PS50158">
    <property type="entry name" value="ZF_CCHC"/>
    <property type="match status" value="1"/>
</dbReference>
<feature type="compositionally biased region" description="Pro residues" evidence="17">
    <location>
        <begin position="36"/>
        <end position="45"/>
    </location>
</feature>
<evidence type="ECO:0000256" key="7">
    <source>
        <dbReference type="ARBA" id="ARBA00022750"/>
    </source>
</evidence>
<dbReference type="InterPro" id="IPR012337">
    <property type="entry name" value="RNaseH-like_sf"/>
</dbReference>
<dbReference type="SUPFAM" id="SSF53098">
    <property type="entry name" value="Ribonuclease H-like"/>
    <property type="match status" value="1"/>
</dbReference>
<dbReference type="CDD" id="cd01647">
    <property type="entry name" value="RT_LTR"/>
    <property type="match status" value="1"/>
</dbReference>
<proteinExistence type="predicted"/>
<dbReference type="Gene3D" id="3.10.20.370">
    <property type="match status" value="1"/>
</dbReference>
<dbReference type="InterPro" id="IPR043502">
    <property type="entry name" value="DNA/RNA_pol_sf"/>
</dbReference>
<dbReference type="CDD" id="cd00303">
    <property type="entry name" value="retropepsin_like"/>
    <property type="match status" value="1"/>
</dbReference>
<evidence type="ECO:0000256" key="15">
    <source>
        <dbReference type="ARBA" id="ARBA00023172"/>
    </source>
</evidence>
<dbReference type="PANTHER" id="PTHR37984:SF5">
    <property type="entry name" value="PROTEIN NYNRIN-LIKE"/>
    <property type="match status" value="1"/>
</dbReference>
<evidence type="ECO:0000256" key="11">
    <source>
        <dbReference type="ARBA" id="ARBA00022908"/>
    </source>
</evidence>
<accession>A0A2C9W6D4</accession>
<dbReference type="InterPro" id="IPR043128">
    <property type="entry name" value="Rev_trsase/Diguanyl_cyclase"/>
</dbReference>
<dbReference type="CDD" id="cd09274">
    <property type="entry name" value="RNase_HI_RT_Ty3"/>
    <property type="match status" value="1"/>
</dbReference>
<dbReference type="GO" id="GO:0003677">
    <property type="term" value="F:DNA binding"/>
    <property type="evidence" value="ECO:0007669"/>
    <property type="project" value="UniProtKB-KW"/>
</dbReference>
<evidence type="ECO:0000256" key="17">
    <source>
        <dbReference type="SAM" id="MobiDB-lite"/>
    </source>
</evidence>
<feature type="region of interest" description="Disordered" evidence="17">
    <location>
        <begin position="1"/>
        <end position="50"/>
    </location>
</feature>
<keyword evidence="15" id="KW-0233">DNA recombination</keyword>
<keyword evidence="16" id="KW-0863">Zinc-finger</keyword>
<dbReference type="GO" id="GO:0006508">
    <property type="term" value="P:proteolysis"/>
    <property type="evidence" value="ECO:0007669"/>
    <property type="project" value="UniProtKB-KW"/>
</dbReference>
<dbReference type="GO" id="GO:0003964">
    <property type="term" value="F:RNA-directed DNA polymerase activity"/>
    <property type="evidence" value="ECO:0007669"/>
    <property type="project" value="UniProtKB-KW"/>
</dbReference>
<dbReference type="GO" id="GO:0008270">
    <property type="term" value="F:zinc ion binding"/>
    <property type="evidence" value="ECO:0007669"/>
    <property type="project" value="UniProtKB-KW"/>
</dbReference>
<keyword evidence="12" id="KW-0695">RNA-directed DNA polymerase</keyword>
<dbReference type="SUPFAM" id="SSF57756">
    <property type="entry name" value="Retrovirus zinc finger-like domains"/>
    <property type="match status" value="1"/>
</dbReference>
<dbReference type="Gene3D" id="3.10.10.10">
    <property type="entry name" value="HIV Type 1 Reverse Transcriptase, subunit A, domain 1"/>
    <property type="match status" value="1"/>
</dbReference>
<dbReference type="GO" id="GO:0006310">
    <property type="term" value="P:DNA recombination"/>
    <property type="evidence" value="ECO:0007669"/>
    <property type="project" value="UniProtKB-KW"/>
</dbReference>
<evidence type="ECO:0000256" key="16">
    <source>
        <dbReference type="PROSITE-ProRule" id="PRU00047"/>
    </source>
</evidence>
<keyword evidence="7" id="KW-0064">Aspartyl protease</keyword>
<keyword evidence="11" id="KW-0229">DNA integration</keyword>
<evidence type="ECO:0000256" key="12">
    <source>
        <dbReference type="ARBA" id="ARBA00022918"/>
    </source>
</evidence>
<organism evidence="19">
    <name type="scientific">Manihot esculenta</name>
    <name type="common">Cassava</name>
    <name type="synonym">Jatropha manihot</name>
    <dbReference type="NCBI Taxonomy" id="3983"/>
    <lineage>
        <taxon>Eukaryota</taxon>
        <taxon>Viridiplantae</taxon>
        <taxon>Streptophyta</taxon>
        <taxon>Embryophyta</taxon>
        <taxon>Tracheophyta</taxon>
        <taxon>Spermatophyta</taxon>
        <taxon>Magnoliopsida</taxon>
        <taxon>eudicotyledons</taxon>
        <taxon>Gunneridae</taxon>
        <taxon>Pentapetalae</taxon>
        <taxon>rosids</taxon>
        <taxon>fabids</taxon>
        <taxon>Malpighiales</taxon>
        <taxon>Euphorbiaceae</taxon>
        <taxon>Crotonoideae</taxon>
        <taxon>Manihoteae</taxon>
        <taxon>Manihot</taxon>
    </lineage>
</organism>
<evidence type="ECO:0000256" key="4">
    <source>
        <dbReference type="ARBA" id="ARBA00022695"/>
    </source>
</evidence>
<dbReference type="Gene3D" id="3.30.70.270">
    <property type="match status" value="2"/>
</dbReference>
<dbReference type="Pfam" id="PF00078">
    <property type="entry name" value="RVT_1"/>
    <property type="match status" value="1"/>
</dbReference>
<dbReference type="FunFam" id="3.10.20.370:FF:000001">
    <property type="entry name" value="Retrovirus-related Pol polyprotein from transposon 17.6-like protein"/>
    <property type="match status" value="1"/>
</dbReference>
<dbReference type="SUPFAM" id="SSF56672">
    <property type="entry name" value="DNA/RNA polymerases"/>
    <property type="match status" value="1"/>
</dbReference>
<keyword evidence="6" id="KW-0479">Metal-binding</keyword>
<dbReference type="SUPFAM" id="SSF50630">
    <property type="entry name" value="Acid proteases"/>
    <property type="match status" value="1"/>
</dbReference>
<feature type="domain" description="CCHC-type" evidence="18">
    <location>
        <begin position="354"/>
        <end position="369"/>
    </location>
</feature>
<dbReference type="EC" id="2.7.7.49" evidence="1"/>